<dbReference type="GO" id="GO:0005886">
    <property type="term" value="C:plasma membrane"/>
    <property type="evidence" value="ECO:0007669"/>
    <property type="project" value="UniProtKB-SubCell"/>
</dbReference>
<dbReference type="GO" id="GO:0015109">
    <property type="term" value="F:chromate transmembrane transporter activity"/>
    <property type="evidence" value="ECO:0007669"/>
    <property type="project" value="InterPro"/>
</dbReference>
<keyword evidence="6 7" id="KW-0472">Membrane</keyword>
<keyword evidence="4 7" id="KW-0812">Transmembrane</keyword>
<name>A0A949JXN5_9FIRM</name>
<dbReference type="InterPro" id="IPR052518">
    <property type="entry name" value="CHR_Transporter"/>
</dbReference>
<evidence type="ECO:0000256" key="2">
    <source>
        <dbReference type="ARBA" id="ARBA00005262"/>
    </source>
</evidence>
<evidence type="ECO:0000256" key="1">
    <source>
        <dbReference type="ARBA" id="ARBA00004651"/>
    </source>
</evidence>
<evidence type="ECO:0000256" key="6">
    <source>
        <dbReference type="ARBA" id="ARBA00023136"/>
    </source>
</evidence>
<evidence type="ECO:0000256" key="4">
    <source>
        <dbReference type="ARBA" id="ARBA00022692"/>
    </source>
</evidence>
<organism evidence="8 9">
    <name type="scientific">Diplocloster agilis</name>
    <dbReference type="NCBI Taxonomy" id="2850323"/>
    <lineage>
        <taxon>Bacteria</taxon>
        <taxon>Bacillati</taxon>
        <taxon>Bacillota</taxon>
        <taxon>Clostridia</taxon>
        <taxon>Lachnospirales</taxon>
        <taxon>Lachnospiraceae</taxon>
        <taxon>Diplocloster</taxon>
    </lineage>
</organism>
<reference evidence="8" key="1">
    <citation type="submission" date="2021-06" db="EMBL/GenBank/DDBJ databases">
        <title>Description of novel taxa of the family Lachnospiraceae.</title>
        <authorList>
            <person name="Chaplin A.V."/>
            <person name="Sokolova S.R."/>
            <person name="Pikina A.P."/>
            <person name="Korzhanova M."/>
            <person name="Belova V."/>
            <person name="Korostin D."/>
            <person name="Efimov B.A."/>
        </authorList>
    </citation>
    <scope>NUCLEOTIDE SEQUENCE</scope>
    <source>
        <strain evidence="8">ASD5720</strain>
    </source>
</reference>
<accession>A0A949JXN5</accession>
<evidence type="ECO:0000313" key="8">
    <source>
        <dbReference type="EMBL" id="MBU9735984.1"/>
    </source>
</evidence>
<dbReference type="AlphaFoldDB" id="A0A949JXN5"/>
<comment type="subcellular location">
    <subcellularLocation>
        <location evidence="1">Cell membrane</location>
        <topology evidence="1">Multi-pass membrane protein</topology>
    </subcellularLocation>
</comment>
<sequence length="184" mass="19927">MTGRLLSLLYSFLQIGFFSIGGGYATIPLIRQQVIDLHAWLTLQEFTDIITISQMTPGPLAVNTSTFVGMRIAGLGGAVAATFGCIISGYLISLFLYRFFKKHRQTSWIQPVLSGLKSASVGLIASCALTIASLAFQSDTKTLGLPLNLTAVGLFSLSFFALRKWKIHPILLMALCGLAGIFLY</sequence>
<dbReference type="EMBL" id="JAHQCW010000006">
    <property type="protein sequence ID" value="MBU9735984.1"/>
    <property type="molecule type" value="Genomic_DNA"/>
</dbReference>
<keyword evidence="3" id="KW-1003">Cell membrane</keyword>
<comment type="caution">
    <text evidence="8">The sequence shown here is derived from an EMBL/GenBank/DDBJ whole genome shotgun (WGS) entry which is preliminary data.</text>
</comment>
<feature type="transmembrane region" description="Helical" evidence="7">
    <location>
        <begin position="143"/>
        <end position="162"/>
    </location>
</feature>
<protein>
    <submittedName>
        <fullName evidence="8">Chromate transporter</fullName>
    </submittedName>
</protein>
<dbReference type="Pfam" id="PF02417">
    <property type="entry name" value="Chromate_transp"/>
    <property type="match status" value="1"/>
</dbReference>
<evidence type="ECO:0000256" key="3">
    <source>
        <dbReference type="ARBA" id="ARBA00022475"/>
    </source>
</evidence>
<evidence type="ECO:0000256" key="7">
    <source>
        <dbReference type="SAM" id="Phobius"/>
    </source>
</evidence>
<feature type="transmembrane region" description="Helical" evidence="7">
    <location>
        <begin position="72"/>
        <end position="97"/>
    </location>
</feature>
<comment type="similarity">
    <text evidence="2">Belongs to the chromate ion transporter (CHR) (TC 2.A.51) family.</text>
</comment>
<evidence type="ECO:0000256" key="5">
    <source>
        <dbReference type="ARBA" id="ARBA00022989"/>
    </source>
</evidence>
<dbReference type="PANTHER" id="PTHR43663">
    <property type="entry name" value="CHROMATE TRANSPORT PROTEIN-RELATED"/>
    <property type="match status" value="1"/>
</dbReference>
<feature type="transmembrane region" description="Helical" evidence="7">
    <location>
        <begin position="7"/>
        <end position="27"/>
    </location>
</feature>
<gene>
    <name evidence="8" type="ORF">KTH89_05500</name>
</gene>
<dbReference type="RefSeq" id="WP_238720968.1">
    <property type="nucleotide sequence ID" value="NZ_JAHQCW010000006.1"/>
</dbReference>
<proteinExistence type="inferred from homology"/>
<keyword evidence="9" id="KW-1185">Reference proteome</keyword>
<dbReference type="InterPro" id="IPR003370">
    <property type="entry name" value="Chromate_transpt"/>
</dbReference>
<keyword evidence="5 7" id="KW-1133">Transmembrane helix</keyword>
<feature type="transmembrane region" description="Helical" evidence="7">
    <location>
        <begin position="167"/>
        <end position="183"/>
    </location>
</feature>
<evidence type="ECO:0000313" key="9">
    <source>
        <dbReference type="Proteomes" id="UP000712157"/>
    </source>
</evidence>
<dbReference type="Proteomes" id="UP000712157">
    <property type="component" value="Unassembled WGS sequence"/>
</dbReference>
<feature type="transmembrane region" description="Helical" evidence="7">
    <location>
        <begin position="118"/>
        <end position="137"/>
    </location>
</feature>
<dbReference type="PANTHER" id="PTHR43663:SF1">
    <property type="entry name" value="CHROMATE TRANSPORTER"/>
    <property type="match status" value="1"/>
</dbReference>